<gene>
    <name evidence="1" type="ORF">LSAT_V11C700367060</name>
</gene>
<dbReference type="AlphaFoldDB" id="A0A9R1X2G7"/>
<dbReference type="SUPFAM" id="SSF56112">
    <property type="entry name" value="Protein kinase-like (PK-like)"/>
    <property type="match status" value="1"/>
</dbReference>
<accession>A0A9R1X2G7</accession>
<dbReference type="Proteomes" id="UP000235145">
    <property type="component" value="Unassembled WGS sequence"/>
</dbReference>
<dbReference type="PANTHER" id="PTHR45621">
    <property type="entry name" value="OS01G0588500 PROTEIN-RELATED"/>
    <property type="match status" value="1"/>
</dbReference>
<dbReference type="EMBL" id="NBSK02000007">
    <property type="protein sequence ID" value="KAJ0198160.1"/>
    <property type="molecule type" value="Genomic_DNA"/>
</dbReference>
<evidence type="ECO:0000313" key="2">
    <source>
        <dbReference type="Proteomes" id="UP000235145"/>
    </source>
</evidence>
<evidence type="ECO:0008006" key="3">
    <source>
        <dbReference type="Google" id="ProtNLM"/>
    </source>
</evidence>
<dbReference type="InterPro" id="IPR050823">
    <property type="entry name" value="Plant_Ser_Thr_Prot_Kinase"/>
</dbReference>
<comment type="caution">
    <text evidence="1">The sequence shown here is derived from an EMBL/GenBank/DDBJ whole genome shotgun (WGS) entry which is preliminary data.</text>
</comment>
<reference evidence="1 2" key="1">
    <citation type="journal article" date="2017" name="Nat. Commun.">
        <title>Genome assembly with in vitro proximity ligation data and whole-genome triplication in lettuce.</title>
        <authorList>
            <person name="Reyes-Chin-Wo S."/>
            <person name="Wang Z."/>
            <person name="Yang X."/>
            <person name="Kozik A."/>
            <person name="Arikit S."/>
            <person name="Song C."/>
            <person name="Xia L."/>
            <person name="Froenicke L."/>
            <person name="Lavelle D.O."/>
            <person name="Truco M.J."/>
            <person name="Xia R."/>
            <person name="Zhu S."/>
            <person name="Xu C."/>
            <person name="Xu H."/>
            <person name="Xu X."/>
            <person name="Cox K."/>
            <person name="Korf I."/>
            <person name="Meyers B.C."/>
            <person name="Michelmore R.W."/>
        </authorList>
    </citation>
    <scope>NUCLEOTIDE SEQUENCE [LARGE SCALE GENOMIC DNA]</scope>
    <source>
        <strain evidence="2">cv. Salinas</strain>
        <tissue evidence="1">Seedlings</tissue>
    </source>
</reference>
<protein>
    <recommendedName>
        <fullName evidence="3">Protein kinase domain-containing protein</fullName>
    </recommendedName>
</protein>
<dbReference type="Gene3D" id="1.10.510.10">
    <property type="entry name" value="Transferase(Phosphotransferase) domain 1"/>
    <property type="match status" value="1"/>
</dbReference>
<keyword evidence="2" id="KW-1185">Reference proteome</keyword>
<dbReference type="InterPro" id="IPR011009">
    <property type="entry name" value="Kinase-like_dom_sf"/>
</dbReference>
<proteinExistence type="predicted"/>
<evidence type="ECO:0000313" key="1">
    <source>
        <dbReference type="EMBL" id="KAJ0198160.1"/>
    </source>
</evidence>
<sequence length="121" mass="13796">MVSTFISISKNKESGVQNEIYAFGVVLLKMLTGMKEYDERIPLEQKNLMEWATPLLTNKVNLGTIMDPQLQHNNHLPKGAFELAQLVSKCLQPTRDKNLSIEEISQVLYQCYQNEIISGRP</sequence>
<name>A0A9R1X2G7_LACSA</name>
<organism evidence="1 2">
    <name type="scientific">Lactuca sativa</name>
    <name type="common">Garden lettuce</name>
    <dbReference type="NCBI Taxonomy" id="4236"/>
    <lineage>
        <taxon>Eukaryota</taxon>
        <taxon>Viridiplantae</taxon>
        <taxon>Streptophyta</taxon>
        <taxon>Embryophyta</taxon>
        <taxon>Tracheophyta</taxon>
        <taxon>Spermatophyta</taxon>
        <taxon>Magnoliopsida</taxon>
        <taxon>eudicotyledons</taxon>
        <taxon>Gunneridae</taxon>
        <taxon>Pentapetalae</taxon>
        <taxon>asterids</taxon>
        <taxon>campanulids</taxon>
        <taxon>Asterales</taxon>
        <taxon>Asteraceae</taxon>
        <taxon>Cichorioideae</taxon>
        <taxon>Cichorieae</taxon>
        <taxon>Lactucinae</taxon>
        <taxon>Lactuca</taxon>
    </lineage>
</organism>